<dbReference type="SUPFAM" id="SSF53448">
    <property type="entry name" value="Nucleotide-diphospho-sugar transferases"/>
    <property type="match status" value="1"/>
</dbReference>
<dbReference type="Pfam" id="PF00535">
    <property type="entry name" value="Glycos_transf_2"/>
    <property type="match status" value="1"/>
</dbReference>
<feature type="domain" description="Glycosyltransferase 2-like" evidence="1">
    <location>
        <begin position="32"/>
        <end position="155"/>
    </location>
</feature>
<evidence type="ECO:0000259" key="1">
    <source>
        <dbReference type="Pfam" id="PF00535"/>
    </source>
</evidence>
<protein>
    <submittedName>
        <fullName evidence="2">Glycosyltransferase</fullName>
    </submittedName>
</protein>
<evidence type="ECO:0000313" key="3">
    <source>
        <dbReference type="Proteomes" id="UP000664144"/>
    </source>
</evidence>
<keyword evidence="3" id="KW-1185">Reference proteome</keyword>
<dbReference type="EMBL" id="JAFLQZ010000004">
    <property type="protein sequence ID" value="MBO0358056.1"/>
    <property type="molecule type" value="Genomic_DNA"/>
</dbReference>
<gene>
    <name evidence="2" type="ORF">J0X19_08890</name>
</gene>
<dbReference type="InterPro" id="IPR001173">
    <property type="entry name" value="Glyco_trans_2-like"/>
</dbReference>
<comment type="caution">
    <text evidence="2">The sequence shown here is derived from an EMBL/GenBank/DDBJ whole genome shotgun (WGS) entry which is preliminary data.</text>
</comment>
<reference evidence="2" key="1">
    <citation type="submission" date="2021-03" db="EMBL/GenBank/DDBJ databases">
        <authorList>
            <person name="Kim M.K."/>
        </authorList>
    </citation>
    <scope>NUCLEOTIDE SEQUENCE</scope>
    <source>
        <strain evidence="2">BT186</strain>
    </source>
</reference>
<evidence type="ECO:0000313" key="2">
    <source>
        <dbReference type="EMBL" id="MBO0358056.1"/>
    </source>
</evidence>
<dbReference type="InterPro" id="IPR050834">
    <property type="entry name" value="Glycosyltransf_2"/>
</dbReference>
<dbReference type="Gene3D" id="3.90.550.10">
    <property type="entry name" value="Spore Coat Polysaccharide Biosynthesis Protein SpsA, Chain A"/>
    <property type="match status" value="1"/>
</dbReference>
<accession>A0A939EW02</accession>
<name>A0A939EW02_9BACT</name>
<dbReference type="PANTHER" id="PTHR43685:SF11">
    <property type="entry name" value="GLYCOSYLTRANSFERASE TAGX-RELATED"/>
    <property type="match status" value="1"/>
</dbReference>
<dbReference type="PANTHER" id="PTHR43685">
    <property type="entry name" value="GLYCOSYLTRANSFERASE"/>
    <property type="match status" value="1"/>
</dbReference>
<organism evidence="2 3">
    <name type="scientific">Hymenobacter telluris</name>
    <dbReference type="NCBI Taxonomy" id="2816474"/>
    <lineage>
        <taxon>Bacteria</taxon>
        <taxon>Pseudomonadati</taxon>
        <taxon>Bacteroidota</taxon>
        <taxon>Cytophagia</taxon>
        <taxon>Cytophagales</taxon>
        <taxon>Hymenobacteraceae</taxon>
        <taxon>Hymenobacter</taxon>
    </lineage>
</organism>
<dbReference type="InterPro" id="IPR029044">
    <property type="entry name" value="Nucleotide-diphossugar_trans"/>
</dbReference>
<proteinExistence type="predicted"/>
<dbReference type="AlphaFoldDB" id="A0A939EW02"/>
<sequence length="341" mass="38938">MLSFNESVDTRIPSSPPPIAPLSEDSVRPLWSVMIPAYNCSAYLKEAIVSVLAQDMGTAVMQIEVVDDASTDIEVAALVASLGAGRVQYFRQPVNVGSVRNFETCINRARGHFVHLLHGDDRVLPGFYEKITELFTLSPEAGAVFTHYASINEAGEQLDVPPLEAATAGILTDWLPRIALYQRTQYAAMVVRREAYEKLGSFYGTNYGEDWEMWVRIARYYPVGYVPEVLAEYRRQPDSITSEKARTGLLIPDLMQVILRIQQHLPPAERKSIFAQTRKHHAYSNITEAYRLLQQYKDWSLARWQMRQSLRLSQHPSVYYELSKFYLKFYLNKLGINLSKF</sequence>
<dbReference type="Proteomes" id="UP000664144">
    <property type="component" value="Unassembled WGS sequence"/>
</dbReference>